<dbReference type="AlphaFoldDB" id="A0AA88L6A1"/>
<evidence type="ECO:0000256" key="6">
    <source>
        <dbReference type="ARBA" id="ARBA00026124"/>
    </source>
</evidence>
<comment type="caution">
    <text evidence="12">The sequence shown here is derived from an EMBL/GenBank/DDBJ whole genome shotgun (WGS) entry which is preliminary data.</text>
</comment>
<dbReference type="SUPFAM" id="SSF47323">
    <property type="entry name" value="Anticodon-binding domain of a subclass of class I aminoacyl-tRNA synthetases"/>
    <property type="match status" value="1"/>
</dbReference>
<dbReference type="PANTHER" id="PTHR43326">
    <property type="entry name" value="METHIONYL-TRNA SYNTHETASE"/>
    <property type="match status" value="1"/>
</dbReference>
<evidence type="ECO:0000256" key="7">
    <source>
        <dbReference type="ARBA" id="ARBA00030331"/>
    </source>
</evidence>
<feature type="region of interest" description="Disordered" evidence="10">
    <location>
        <begin position="545"/>
        <end position="569"/>
    </location>
</feature>
<dbReference type="Pfam" id="PF09334">
    <property type="entry name" value="tRNA-synt_1g"/>
    <property type="match status" value="1"/>
</dbReference>
<dbReference type="GO" id="GO:0006431">
    <property type="term" value="P:methionyl-tRNA aminoacylation"/>
    <property type="evidence" value="ECO:0007669"/>
    <property type="project" value="TreeGrafter"/>
</dbReference>
<keyword evidence="5 8" id="KW-0030">Aminoacyl-tRNA synthetase</keyword>
<keyword evidence="1 8" id="KW-0436">Ligase</keyword>
<dbReference type="EMBL" id="JAVRJZ010000013">
    <property type="protein sequence ID" value="KAK2714266.1"/>
    <property type="molecule type" value="Genomic_DNA"/>
</dbReference>
<evidence type="ECO:0000313" key="13">
    <source>
        <dbReference type="Proteomes" id="UP001187531"/>
    </source>
</evidence>
<feature type="compositionally biased region" description="Basic and acidic residues" evidence="10">
    <location>
        <begin position="545"/>
        <end position="557"/>
    </location>
</feature>
<keyword evidence="2 8" id="KW-0547">Nucleotide-binding</keyword>
<evidence type="ECO:0000313" key="12">
    <source>
        <dbReference type="EMBL" id="KAK2714266.1"/>
    </source>
</evidence>
<proteinExistence type="inferred from homology"/>
<evidence type="ECO:0000256" key="9">
    <source>
        <dbReference type="SAM" id="Coils"/>
    </source>
</evidence>
<evidence type="ECO:0000256" key="3">
    <source>
        <dbReference type="ARBA" id="ARBA00022840"/>
    </source>
</evidence>
<keyword evidence="3 8" id="KW-0067">ATP-binding</keyword>
<dbReference type="GO" id="GO:0005524">
    <property type="term" value="F:ATP binding"/>
    <property type="evidence" value="ECO:0007669"/>
    <property type="project" value="UniProtKB-KW"/>
</dbReference>
<name>A0AA88L6A1_ARTSF</name>
<dbReference type="InterPro" id="IPR009080">
    <property type="entry name" value="tRNAsynth_Ia_anticodon-bd"/>
</dbReference>
<feature type="coiled-coil region" evidence="9">
    <location>
        <begin position="144"/>
        <end position="206"/>
    </location>
</feature>
<dbReference type="InterPro" id="IPR023457">
    <property type="entry name" value="Met-tRNA_synth_2"/>
</dbReference>
<dbReference type="InterPro" id="IPR015413">
    <property type="entry name" value="Methionyl/Leucyl_tRNA_Synth"/>
</dbReference>
<feature type="compositionally biased region" description="Basic residues" evidence="10">
    <location>
        <begin position="558"/>
        <end position="569"/>
    </location>
</feature>
<protein>
    <recommendedName>
        <fullName evidence="6">Methionine--tRNA ligase, mitochondrial</fullName>
    </recommendedName>
    <alternativeName>
        <fullName evidence="7">Mitochondrial methionyl-tRNA synthetase</fullName>
    </alternativeName>
</protein>
<dbReference type="Gene3D" id="1.10.730.10">
    <property type="entry name" value="Isoleucyl-tRNA Synthetase, Domain 1"/>
    <property type="match status" value="1"/>
</dbReference>
<evidence type="ECO:0000259" key="11">
    <source>
        <dbReference type="Pfam" id="PF09334"/>
    </source>
</evidence>
<keyword evidence="9" id="KW-0175">Coiled coil</keyword>
<accession>A0AA88L6A1</accession>
<evidence type="ECO:0000256" key="8">
    <source>
        <dbReference type="RuleBase" id="RU363039"/>
    </source>
</evidence>
<dbReference type="Gene3D" id="3.40.50.620">
    <property type="entry name" value="HUPs"/>
    <property type="match status" value="2"/>
</dbReference>
<evidence type="ECO:0000256" key="1">
    <source>
        <dbReference type="ARBA" id="ARBA00022598"/>
    </source>
</evidence>
<evidence type="ECO:0000256" key="4">
    <source>
        <dbReference type="ARBA" id="ARBA00022917"/>
    </source>
</evidence>
<organism evidence="12 13">
    <name type="scientific">Artemia franciscana</name>
    <name type="common">Brine shrimp</name>
    <name type="synonym">Artemia sanfranciscana</name>
    <dbReference type="NCBI Taxonomy" id="6661"/>
    <lineage>
        <taxon>Eukaryota</taxon>
        <taxon>Metazoa</taxon>
        <taxon>Ecdysozoa</taxon>
        <taxon>Arthropoda</taxon>
        <taxon>Crustacea</taxon>
        <taxon>Branchiopoda</taxon>
        <taxon>Anostraca</taxon>
        <taxon>Artemiidae</taxon>
        <taxon>Artemia</taxon>
    </lineage>
</organism>
<dbReference type="GO" id="GO:0004825">
    <property type="term" value="F:methionine-tRNA ligase activity"/>
    <property type="evidence" value="ECO:0007669"/>
    <property type="project" value="InterPro"/>
</dbReference>
<sequence>MTNFEKKIDIRRPVVGKSTLVKKRNVSESTLLSKLEPEVKKLSLGNDNSAQMNKKTTNFSKIKNMAGSEQIDPLKKLGNELETIANALSQFYRSSEMKKAVRARWEVMNCIRCANSLKEKLKRCQSQTGRMELDGILSSFYYQMVKISSNMTNLEKELKRKQQIEHKVTENLSQSEKAWLDAKKVVETKRETVSEQTQQKDCHENETMFPDKNKFLSADSINPISFANAVPDIGHCFTSVLNDAFARYQIIKEMQVLFVTGTDEGELQIQHTGQKSNEDPALLIASGFEIPQQAIVYSHQAIDGQKISKSDGSIFSPFGAIERVSVTALRYFLLRQSLPVSDNNFNMSQLISVTNRDLANTLGNLLNRCTSPAINVEQIAPPISKEGFCALGQEGVYLYNSLVQLPEMVARRFDDFEFSLGLLKITLILNSANRVMQSTKPWDMKKQNKMDETYIVLGACIETLRVVGIILQPIVPSLSSKLLDRLNVAVEQRTWNHAVFTEQVEKRPLGSDHSILFKKMVEVKANAAAKNNPDVTATKRLKKVNKEKGLSKKEKKEIKHNRKKSLHVL</sequence>
<feature type="domain" description="Methionyl/Leucyl tRNA synthetase" evidence="11">
    <location>
        <begin position="280"/>
        <end position="369"/>
    </location>
</feature>
<dbReference type="Proteomes" id="UP001187531">
    <property type="component" value="Unassembled WGS sequence"/>
</dbReference>
<dbReference type="SUPFAM" id="SSF52374">
    <property type="entry name" value="Nucleotidylyl transferase"/>
    <property type="match status" value="2"/>
</dbReference>
<keyword evidence="13" id="KW-1185">Reference proteome</keyword>
<gene>
    <name evidence="12" type="ORF">QYM36_008731</name>
</gene>
<dbReference type="InterPro" id="IPR014729">
    <property type="entry name" value="Rossmann-like_a/b/a_fold"/>
</dbReference>
<evidence type="ECO:0000256" key="2">
    <source>
        <dbReference type="ARBA" id="ARBA00022741"/>
    </source>
</evidence>
<dbReference type="PANTHER" id="PTHR43326:SF1">
    <property type="entry name" value="METHIONINE--TRNA LIGASE, MITOCHONDRIAL"/>
    <property type="match status" value="1"/>
</dbReference>
<keyword evidence="4 8" id="KW-0648">Protein biosynthesis</keyword>
<reference evidence="12" key="1">
    <citation type="submission" date="2023-07" db="EMBL/GenBank/DDBJ databases">
        <title>Chromosome-level genome assembly of Artemia franciscana.</title>
        <authorList>
            <person name="Jo E."/>
        </authorList>
    </citation>
    <scope>NUCLEOTIDE SEQUENCE</scope>
    <source>
        <tissue evidence="12">Whole body</tissue>
    </source>
</reference>
<evidence type="ECO:0000256" key="10">
    <source>
        <dbReference type="SAM" id="MobiDB-lite"/>
    </source>
</evidence>
<evidence type="ECO:0000256" key="5">
    <source>
        <dbReference type="ARBA" id="ARBA00023146"/>
    </source>
</evidence>
<comment type="similarity">
    <text evidence="8">Belongs to the class-I aminoacyl-tRNA synthetase family.</text>
</comment>